<dbReference type="Pfam" id="PF01734">
    <property type="entry name" value="Patatin"/>
    <property type="match status" value="1"/>
</dbReference>
<name>K8EGF4_9CHLO</name>
<dbReference type="InterPro" id="IPR002641">
    <property type="entry name" value="PNPLA_dom"/>
</dbReference>
<accession>K8EGF4</accession>
<feature type="compositionally biased region" description="Low complexity" evidence="5">
    <location>
        <begin position="1016"/>
        <end position="1026"/>
    </location>
</feature>
<feature type="compositionally biased region" description="Basic and acidic residues" evidence="5">
    <location>
        <begin position="1091"/>
        <end position="1107"/>
    </location>
</feature>
<dbReference type="Gene3D" id="3.40.1090.10">
    <property type="entry name" value="Cytosolic phospholipase A2 catalytic domain"/>
    <property type="match status" value="2"/>
</dbReference>
<evidence type="ECO:0000256" key="2">
    <source>
        <dbReference type="ARBA" id="ARBA00022963"/>
    </source>
</evidence>
<feature type="compositionally biased region" description="Acidic residues" evidence="5">
    <location>
        <begin position="859"/>
        <end position="868"/>
    </location>
</feature>
<feature type="compositionally biased region" description="Polar residues" evidence="5">
    <location>
        <begin position="784"/>
        <end position="795"/>
    </location>
</feature>
<evidence type="ECO:0000256" key="3">
    <source>
        <dbReference type="ARBA" id="ARBA00023098"/>
    </source>
</evidence>
<proteinExistence type="predicted"/>
<feature type="region of interest" description="Disordered" evidence="5">
    <location>
        <begin position="1058"/>
        <end position="1407"/>
    </location>
</feature>
<comment type="caution">
    <text evidence="4">Lacks conserved residue(s) required for the propagation of feature annotation.</text>
</comment>
<feature type="compositionally biased region" description="Basic and acidic residues" evidence="5">
    <location>
        <begin position="1261"/>
        <end position="1300"/>
    </location>
</feature>
<feature type="region of interest" description="Disordered" evidence="5">
    <location>
        <begin position="1487"/>
        <end position="1580"/>
    </location>
</feature>
<protein>
    <recommendedName>
        <fullName evidence="6">PNPLA domain-containing protein</fullName>
    </recommendedName>
</protein>
<dbReference type="STRING" id="41875.K8EGF4"/>
<dbReference type="InterPro" id="IPR021771">
    <property type="entry name" value="Triacylglycerol_lipase_N"/>
</dbReference>
<dbReference type="SUPFAM" id="SSF52151">
    <property type="entry name" value="FabD/lysophospholipase-like"/>
    <property type="match status" value="1"/>
</dbReference>
<dbReference type="PROSITE" id="PS51635">
    <property type="entry name" value="PNPLA"/>
    <property type="match status" value="1"/>
</dbReference>
<dbReference type="InterPro" id="IPR050301">
    <property type="entry name" value="NTE"/>
</dbReference>
<feature type="compositionally biased region" description="Basic and acidic residues" evidence="5">
    <location>
        <begin position="1390"/>
        <end position="1407"/>
    </location>
</feature>
<feature type="region of interest" description="Disordered" evidence="5">
    <location>
        <begin position="784"/>
        <end position="881"/>
    </location>
</feature>
<dbReference type="InterPro" id="IPR016035">
    <property type="entry name" value="Acyl_Trfase/lysoPLipase"/>
</dbReference>
<dbReference type="Proteomes" id="UP000198341">
    <property type="component" value="Chromosome 6"/>
</dbReference>
<feature type="region of interest" description="Disordered" evidence="5">
    <location>
        <begin position="1420"/>
        <end position="1475"/>
    </location>
</feature>
<feature type="compositionally biased region" description="Basic and acidic residues" evidence="5">
    <location>
        <begin position="1195"/>
        <end position="1253"/>
    </location>
</feature>
<dbReference type="RefSeq" id="XP_007512469.1">
    <property type="nucleotide sequence ID" value="XM_007512407.1"/>
</dbReference>
<dbReference type="OrthoDB" id="15478at2759"/>
<feature type="compositionally biased region" description="Polar residues" evidence="5">
    <location>
        <begin position="243"/>
        <end position="252"/>
    </location>
</feature>
<feature type="compositionally biased region" description="Basic and acidic residues" evidence="5">
    <location>
        <begin position="1539"/>
        <end position="1553"/>
    </location>
</feature>
<feature type="compositionally biased region" description="Basic and acidic residues" evidence="5">
    <location>
        <begin position="253"/>
        <end position="262"/>
    </location>
</feature>
<evidence type="ECO:0000256" key="1">
    <source>
        <dbReference type="ARBA" id="ARBA00022801"/>
    </source>
</evidence>
<feature type="active site" description="Proton acceptor" evidence="4">
    <location>
        <position position="596"/>
    </location>
</feature>
<gene>
    <name evidence="7" type="ORF">Bathy06g03390</name>
</gene>
<feature type="region of interest" description="Disordered" evidence="5">
    <location>
        <begin position="243"/>
        <end position="277"/>
    </location>
</feature>
<dbReference type="Pfam" id="PF11815">
    <property type="entry name" value="DUF3336"/>
    <property type="match status" value="1"/>
</dbReference>
<keyword evidence="8" id="KW-1185">Reference proteome</keyword>
<feature type="compositionally biased region" description="Basic and acidic residues" evidence="5">
    <location>
        <begin position="1131"/>
        <end position="1188"/>
    </location>
</feature>
<keyword evidence="3 4" id="KW-0443">Lipid metabolism</keyword>
<feature type="compositionally biased region" description="Low complexity" evidence="5">
    <location>
        <begin position="1503"/>
        <end position="1515"/>
    </location>
</feature>
<keyword evidence="1 4" id="KW-0378">Hydrolase</keyword>
<dbReference type="EMBL" id="FO082273">
    <property type="protein sequence ID" value="CCO17069.1"/>
    <property type="molecule type" value="Genomic_DNA"/>
</dbReference>
<dbReference type="GeneID" id="19015320"/>
<evidence type="ECO:0000313" key="8">
    <source>
        <dbReference type="Proteomes" id="UP000198341"/>
    </source>
</evidence>
<feature type="short sequence motif" description="GXGXXG" evidence="4">
    <location>
        <begin position="405"/>
        <end position="410"/>
    </location>
</feature>
<organism evidence="7 8">
    <name type="scientific">Bathycoccus prasinos</name>
    <dbReference type="NCBI Taxonomy" id="41875"/>
    <lineage>
        <taxon>Eukaryota</taxon>
        <taxon>Viridiplantae</taxon>
        <taxon>Chlorophyta</taxon>
        <taxon>Mamiellophyceae</taxon>
        <taxon>Mamiellales</taxon>
        <taxon>Bathycoccaceae</taxon>
        <taxon>Bathycoccus</taxon>
    </lineage>
</organism>
<dbReference type="KEGG" id="bpg:Bathy06g03390"/>
<feature type="compositionally biased region" description="Low complexity" evidence="5">
    <location>
        <begin position="848"/>
        <end position="858"/>
    </location>
</feature>
<feature type="region of interest" description="Disordered" evidence="5">
    <location>
        <begin position="988"/>
        <end position="1045"/>
    </location>
</feature>
<dbReference type="eggNOG" id="KOG2214">
    <property type="taxonomic scope" value="Eukaryota"/>
</dbReference>
<evidence type="ECO:0000313" key="7">
    <source>
        <dbReference type="EMBL" id="CCO17069.1"/>
    </source>
</evidence>
<dbReference type="PANTHER" id="PTHR14226:SF10">
    <property type="entry name" value="TRIACYLGLYCEROL LIPASE 4-RELATED"/>
    <property type="match status" value="1"/>
</dbReference>
<evidence type="ECO:0000259" key="6">
    <source>
        <dbReference type="PROSITE" id="PS51635"/>
    </source>
</evidence>
<feature type="active site" description="Nucleophile" evidence="4">
    <location>
        <position position="434"/>
    </location>
</feature>
<feature type="short sequence motif" description="GXSXG" evidence="4">
    <location>
        <begin position="432"/>
        <end position="436"/>
    </location>
</feature>
<feature type="domain" description="PNPLA" evidence="6">
    <location>
        <begin position="401"/>
        <end position="609"/>
    </location>
</feature>
<feature type="region of interest" description="Disordered" evidence="5">
    <location>
        <begin position="45"/>
        <end position="64"/>
    </location>
</feature>
<feature type="compositionally biased region" description="Gly residues" evidence="5">
    <location>
        <begin position="1119"/>
        <end position="1130"/>
    </location>
</feature>
<feature type="compositionally biased region" description="Basic and acidic residues" evidence="5">
    <location>
        <begin position="1446"/>
        <end position="1464"/>
    </location>
</feature>
<dbReference type="PANTHER" id="PTHR14226">
    <property type="entry name" value="NEUROPATHY TARGET ESTERASE/SWISS CHEESE D.MELANOGASTER"/>
    <property type="match status" value="1"/>
</dbReference>
<dbReference type="GO" id="GO:0016042">
    <property type="term" value="P:lipid catabolic process"/>
    <property type="evidence" value="ECO:0007669"/>
    <property type="project" value="UniProtKB-UniRule"/>
</dbReference>
<sequence length="1580" mass="176931">MERGHLEALSYLFDAACFGGGGGKDGARTNGPPVLGKFLMTRNLTASSSSSSGGGGGGNTATKTNESGVLRAVLKDAKEIVGQIRKKRDEWSFARANFASDFTANYRRKIGHPLLAKLPFLSSSQSSREQNNKALSKVYEFIVDPFSFYKEVCVISVLVYFARQTATAKRRRHRQRKERVKRSILKRMSKCETYAKYVTLEEELEQFEEDEEENIAITYCSSDKRGLKGGKFGNSLNGLFRLSHSSHNGTNTKESHHREDQQTKSSSFDQKKESMDNDDFGCVGFQRQHKREEKYTGFTPREYDRALIAEQLRVLRVQRNSGDVEEIMFGLRAELLRNLGNMSNLGRRLHAPVGGVPKLVREYINEVKTCLKLISNDSQIPVTEKLSFLQETRHVFGRTGLLLSGGGSLGTFHIGVCRALNRRNLLPRVLAGSSVGSIIAAVVCTRTSEELHDFFSDENFESALPDLTFFSGTDFLTSMFHLVKTGGMHNIDFFQKCLRDLYGDLTFQEAYDRSGGRILSVCVSPADARPGQKPRLLNYLTSPHLVIWSAVAASCAFPSLFPPQPLLAKARNGAFVPWQSSANEGGKGRKTQRWRDGSLQADLPMEALSQLFNVNYFIVSQTNPHIVPILRIKRWFASLHPTLSWIADFVESEWKHRCQQFLEFIPGADVLDVAKLFGQTWEGDVTVVMAYGWKHLRMIQSNPTREHLFDTATLGERETWPKLGAIENACGIEHTLDECVRELREMKMDRRNVATRGRVPSWNTLNYCSRGSFEHMLARKQSEALTANGSSYSSDIQHKHPSQRNGEKSRSRSRGRGTPGEQSDGNETGPGSPIVSDFLERFVPGVARRNSQRSSVNVSDEEEDEEREQEGAQNQQTSSRKIKRVGSLIFDNCDPDEIEPRDIIESAMSLETLPFDEREKVLKSEAEKALRDFRKDKKQRRPVEETQHQTQTLFARFYNININNISKSSHTLFNNTIMSAWGNKTSTNAKSWDDDDEEKLPDFPGLGDSFGPPPTTNATTGSSSGSQFPSLGEAQKTSKKKKGTKLSLAEFSGITSSVSAPITDDNVYRPSRGGSGGGSDHVDVYALPKAPNRERREEEESERRRPGELGGAFKDYGGDRGGGGGGGYGGGRDRDEDAGERGDRYDRRGGERGDRYDRRGGDRYGDRGDRYDRDRRDESSRGGRRDDDRDFDEDGRERRREPEPSRADTGDWSKRAVLPEREERRGGFRDRGDGDRRYEDRGEDRRGGGEPREPLGPSRADTGDWSKRTSVREDDRYEPVRERPRLNLQKRSEGADKKAEAPAGSSSLFGGAKPVDVKYVEDAPRAPVPERRKSGEFERRERREPRKEEELREASAEELVNRPKLQLKKRETPVGESTSEARSSLFGGARPREEALKASGKDWLEEDKRIEEAKLEEKKRLAELGDKKKDSSSGRGGGGGGSSRQISKEEQELKDKIAALKKENEGDDATDERAAEIDQLYEDLKKLRVSGRDSRPARKESNANKSSSSENNGKKQQPSSEKKPANVPDADGFISVKEAPAKKNSSERKEQTETTKPAGENGNGTANKKSNVFDLLGEDE</sequence>
<reference evidence="7 8" key="1">
    <citation type="submission" date="2011-10" db="EMBL/GenBank/DDBJ databases">
        <authorList>
            <person name="Genoscope - CEA"/>
        </authorList>
    </citation>
    <scope>NUCLEOTIDE SEQUENCE [LARGE SCALE GENOMIC DNA]</scope>
    <source>
        <strain evidence="7 8">RCC 1105</strain>
    </source>
</reference>
<feature type="compositionally biased region" description="Basic and acidic residues" evidence="5">
    <location>
        <begin position="1420"/>
        <end position="1432"/>
    </location>
</feature>
<evidence type="ECO:0000256" key="5">
    <source>
        <dbReference type="SAM" id="MobiDB-lite"/>
    </source>
</evidence>
<dbReference type="GO" id="GO:0004806">
    <property type="term" value="F:triacylglycerol lipase activity"/>
    <property type="evidence" value="ECO:0007669"/>
    <property type="project" value="InterPro"/>
</dbReference>
<feature type="compositionally biased region" description="Basic and acidic residues" evidence="5">
    <location>
        <begin position="1315"/>
        <end position="1361"/>
    </location>
</feature>
<evidence type="ECO:0000256" key="4">
    <source>
        <dbReference type="PROSITE-ProRule" id="PRU01161"/>
    </source>
</evidence>
<keyword evidence="2 4" id="KW-0442">Lipid degradation</keyword>
<feature type="compositionally biased region" description="Basic and acidic residues" evidence="5">
    <location>
        <begin position="1487"/>
        <end position="1502"/>
    </location>
</feature>